<feature type="non-terminal residue" evidence="1">
    <location>
        <position position="1"/>
    </location>
</feature>
<protein>
    <submittedName>
        <fullName evidence="1">Uncharacterized protein</fullName>
    </submittedName>
</protein>
<evidence type="ECO:0000313" key="1">
    <source>
        <dbReference type="EMBL" id="CEK76565.1"/>
    </source>
</evidence>
<reference evidence="1" key="1">
    <citation type="submission" date="2014-12" db="EMBL/GenBank/DDBJ databases">
        <title>Insight into the proteome of Arion vulgaris.</title>
        <authorList>
            <person name="Aradska J."/>
            <person name="Bulat T."/>
            <person name="Smidak R."/>
            <person name="Sarate P."/>
            <person name="Gangsoo J."/>
            <person name="Sialana F."/>
            <person name="Bilban M."/>
            <person name="Lubec G."/>
        </authorList>
    </citation>
    <scope>NUCLEOTIDE SEQUENCE</scope>
    <source>
        <tissue evidence="1">Skin</tissue>
    </source>
</reference>
<dbReference type="EMBL" id="HACG01029700">
    <property type="protein sequence ID" value="CEK76565.1"/>
    <property type="molecule type" value="Transcribed_RNA"/>
</dbReference>
<organism evidence="1">
    <name type="scientific">Arion vulgaris</name>
    <dbReference type="NCBI Taxonomy" id="1028688"/>
    <lineage>
        <taxon>Eukaryota</taxon>
        <taxon>Metazoa</taxon>
        <taxon>Spiralia</taxon>
        <taxon>Lophotrochozoa</taxon>
        <taxon>Mollusca</taxon>
        <taxon>Gastropoda</taxon>
        <taxon>Heterobranchia</taxon>
        <taxon>Euthyneura</taxon>
        <taxon>Panpulmonata</taxon>
        <taxon>Eupulmonata</taxon>
        <taxon>Stylommatophora</taxon>
        <taxon>Helicina</taxon>
        <taxon>Arionoidea</taxon>
        <taxon>Arionidae</taxon>
        <taxon>Arion</taxon>
    </lineage>
</organism>
<feature type="non-terminal residue" evidence="1">
    <location>
        <position position="75"/>
    </location>
</feature>
<sequence length="75" mass="8291">CIRLPTTQYMNLGVVYQIARDDSVASAHNTSNISQQYPMPDVTVTQHISPATSTCNYDNDHMNTGARSALIQYVT</sequence>
<accession>A0A0B7A9B8</accession>
<proteinExistence type="predicted"/>
<name>A0A0B7A9B8_9EUPU</name>
<gene>
    <name evidence="1" type="primary">ORF100534</name>
</gene>
<dbReference type="AlphaFoldDB" id="A0A0B7A9B8"/>